<reference evidence="2 3" key="1">
    <citation type="submission" date="2018-03" db="EMBL/GenBank/DDBJ databases">
        <title>Non-Typhoidal Salmonella genome sequencing and assembly.</title>
        <authorList>
            <person name="Matchawe C."/>
        </authorList>
    </citation>
    <scope>NUCLEOTIDE SEQUENCE [LARGE SCALE GENOMIC DNA]</scope>
    <source>
        <strain evidence="2 3">8EV</strain>
    </source>
</reference>
<comment type="caution">
    <text evidence="2">The sequence shown here is derived from an EMBL/GenBank/DDBJ whole genome shotgun (WGS) entry which is preliminary data.</text>
</comment>
<keyword evidence="1" id="KW-0472">Membrane</keyword>
<dbReference type="Proteomes" id="UP000297989">
    <property type="component" value="Unassembled WGS sequence"/>
</dbReference>
<protein>
    <submittedName>
        <fullName evidence="2">Sulfoxide reductase heme-binding subunit YedZ</fullName>
    </submittedName>
</protein>
<evidence type="ECO:0000313" key="3">
    <source>
        <dbReference type="Proteomes" id="UP000297989"/>
    </source>
</evidence>
<accession>A0A659S229</accession>
<keyword evidence="1" id="KW-0812">Transmembrane</keyword>
<evidence type="ECO:0000313" key="2">
    <source>
        <dbReference type="EMBL" id="TGD32174.1"/>
    </source>
</evidence>
<dbReference type="AlphaFoldDB" id="A0A659S229"/>
<feature type="non-terminal residue" evidence="2">
    <location>
        <position position="1"/>
    </location>
</feature>
<feature type="transmembrane region" description="Helical" evidence="1">
    <location>
        <begin position="16"/>
        <end position="34"/>
    </location>
</feature>
<name>A0A659S229_SALET</name>
<gene>
    <name evidence="2" type="ORF">C9F10_17780</name>
</gene>
<dbReference type="EMBL" id="PYKK01001234">
    <property type="protein sequence ID" value="TGD32174.1"/>
    <property type="molecule type" value="Genomic_DNA"/>
</dbReference>
<evidence type="ECO:0000256" key="1">
    <source>
        <dbReference type="SAM" id="Phobius"/>
    </source>
</evidence>
<organism evidence="2 3">
    <name type="scientific">Salmonella enterica subsp. enterica serovar Poona</name>
    <dbReference type="NCBI Taxonomy" id="436295"/>
    <lineage>
        <taxon>Bacteria</taxon>
        <taxon>Pseudomonadati</taxon>
        <taxon>Pseudomonadota</taxon>
        <taxon>Gammaproteobacteria</taxon>
        <taxon>Enterobacterales</taxon>
        <taxon>Enterobacteriaceae</taxon>
        <taxon>Salmonella</taxon>
    </lineage>
</organism>
<proteinExistence type="predicted"/>
<keyword evidence="1" id="KW-1133">Transmembrane helix</keyword>
<sequence>LVALLAPIQYLSSVKILSPHPVSFAALALALLALRYRKFRQWWR</sequence>